<proteinExistence type="predicted"/>
<reference evidence="3" key="1">
    <citation type="submission" date="2003-08" db="EMBL/GenBank/DDBJ databases">
        <authorList>
            <person name="Birren B."/>
            <person name="Nusbaum C."/>
            <person name="Abebe A."/>
            <person name="Abouelleil A."/>
            <person name="Adekoya E."/>
            <person name="Ait-zahra M."/>
            <person name="Allen N."/>
            <person name="Allen T."/>
            <person name="An P."/>
            <person name="Anderson M."/>
            <person name="Anderson S."/>
            <person name="Arachchi H."/>
            <person name="Armbruster J."/>
            <person name="Bachantsang P."/>
            <person name="Baldwin J."/>
            <person name="Barry A."/>
            <person name="Bayul T."/>
            <person name="Blitshsteyn B."/>
            <person name="Bloom T."/>
            <person name="Blye J."/>
            <person name="Boguslavskiy L."/>
            <person name="Borowsky M."/>
            <person name="Boukhgalter B."/>
            <person name="Brunache A."/>
            <person name="Butler J."/>
            <person name="Calixte N."/>
            <person name="Calvo S."/>
            <person name="Camarata J."/>
            <person name="Campo K."/>
            <person name="Chang J."/>
            <person name="Cheshatsang Y."/>
            <person name="Citroen M."/>
            <person name="Collymore A."/>
            <person name="Considine T."/>
            <person name="Cook A."/>
            <person name="Cooke P."/>
            <person name="Corum B."/>
            <person name="Cuomo C."/>
            <person name="David R."/>
            <person name="Dawoe T."/>
            <person name="Degray S."/>
            <person name="Dodge S."/>
            <person name="Dooley K."/>
            <person name="Dorje P."/>
            <person name="Dorjee K."/>
            <person name="Dorris L."/>
            <person name="Duffey N."/>
            <person name="Dupes A."/>
            <person name="Elkins T."/>
            <person name="Engels R."/>
            <person name="Erickson J."/>
            <person name="Farina A."/>
            <person name="Faro S."/>
            <person name="Ferreira P."/>
            <person name="Fischer H."/>
            <person name="Fitzgerald M."/>
            <person name="Foley K."/>
            <person name="Gage D."/>
            <person name="Galagan J."/>
            <person name="Gearin G."/>
            <person name="Gnerre S."/>
            <person name="Gnirke A."/>
            <person name="Goyette A."/>
            <person name="Graham J."/>
            <person name="Grandbois E."/>
            <person name="Gyaltsen K."/>
            <person name="Hafez N."/>
            <person name="Hagopian D."/>
            <person name="Hagos B."/>
            <person name="Hall J."/>
            <person name="Hatcher B."/>
            <person name="Heller A."/>
            <person name="Higgins H."/>
            <person name="Honan T."/>
            <person name="Horn A."/>
            <person name="Houde N."/>
            <person name="Hughes L."/>
            <person name="Hulme W."/>
            <person name="Husby E."/>
            <person name="Iliev I."/>
            <person name="Jaffe D."/>
            <person name="Jones C."/>
            <person name="Kamal M."/>
            <person name="Kamat A."/>
            <person name="Kamvysselis M."/>
            <person name="Karlsson E."/>
            <person name="Kells C."/>
            <person name="Kieu A."/>
            <person name="Kisner P."/>
            <person name="Kodira C."/>
            <person name="Kulbokas E."/>
            <person name="Labutti K."/>
            <person name="Lama D."/>
            <person name="Landers T."/>
            <person name="Leger J."/>
            <person name="Levine S."/>
            <person name="Lewis D."/>
            <person name="Lewis T."/>
            <person name="Lindblad-toh K."/>
            <person name="Liu X."/>
            <person name="Lokyitsang T."/>
            <person name="Lokyitsang Y."/>
            <person name="Lucien O."/>
            <person name="Lui A."/>
            <person name="Ma L.J."/>
            <person name="Mabbitt R."/>
            <person name="Macdonald J."/>
            <person name="Maclean C."/>
            <person name="Major J."/>
            <person name="Manning J."/>
            <person name="Marabella R."/>
            <person name="Maru K."/>
            <person name="Matthews C."/>
            <person name="Mauceli E."/>
            <person name="Mccarthy M."/>
            <person name="Mcdonough S."/>
            <person name="Mcghee T."/>
            <person name="Meldrim J."/>
            <person name="Meneus L."/>
            <person name="Mesirov J."/>
            <person name="Mihalev A."/>
            <person name="Mihova T."/>
            <person name="Mikkelsen T."/>
            <person name="Mlenga V."/>
            <person name="Moru K."/>
            <person name="Mozes J."/>
            <person name="Mulrain L."/>
            <person name="Munson G."/>
            <person name="Naylor J."/>
            <person name="Newes C."/>
            <person name="Nguyen C."/>
            <person name="Nguyen N."/>
            <person name="Nguyen T."/>
            <person name="Nicol R."/>
            <person name="Nielsen C."/>
            <person name="Nizzari M."/>
            <person name="Norbu C."/>
            <person name="Norbu N."/>
            <person name="O'donnell P."/>
            <person name="Okoawo O."/>
            <person name="O'leary S."/>
            <person name="Omotosho B."/>
            <person name="O'neill K."/>
            <person name="Osman S."/>
            <person name="Parker S."/>
            <person name="Perrin D."/>
            <person name="Phunkhang P."/>
            <person name="Piqani B."/>
            <person name="Purcell S."/>
            <person name="Rachupka T."/>
            <person name="Ramasamy U."/>
            <person name="Rameau R."/>
            <person name="Ray V."/>
            <person name="Raymond C."/>
            <person name="Retta R."/>
            <person name="Richardson S."/>
            <person name="Rise C."/>
            <person name="Rodriguez J."/>
            <person name="Rogers J."/>
            <person name="Rogov P."/>
            <person name="Rutman M."/>
            <person name="Schupbach R."/>
            <person name="Seaman C."/>
            <person name="Settipalli S."/>
            <person name="Sharpe T."/>
            <person name="Sheridan J."/>
            <person name="Sherpa N."/>
            <person name="Shi J."/>
            <person name="Smirnov S."/>
            <person name="Smith C."/>
            <person name="Sougnez C."/>
            <person name="Spencer B."/>
            <person name="Stalker J."/>
            <person name="Stange-thomann N."/>
            <person name="Stavropoulos S."/>
            <person name="Stetson K."/>
            <person name="Stone C."/>
            <person name="Stone S."/>
            <person name="Stubbs M."/>
            <person name="Talamas J."/>
            <person name="Tchuinga P."/>
            <person name="Tenzing P."/>
            <person name="Tesfaye S."/>
            <person name="Theodore J."/>
            <person name="Thoulutsang Y."/>
            <person name="Topham K."/>
            <person name="Towey S."/>
            <person name="Tsamla T."/>
            <person name="Tsomo N."/>
            <person name="Vallee D."/>
            <person name="Vassiliev H."/>
            <person name="Venkataraman V."/>
            <person name="Vinson J."/>
            <person name="Vo A."/>
            <person name="Wade C."/>
            <person name="Wang S."/>
            <person name="Wangchuk T."/>
            <person name="Wangdi T."/>
            <person name="Whittaker C."/>
            <person name="Wilkinson J."/>
            <person name="Wu Y."/>
            <person name="Wyman D."/>
            <person name="Yadav S."/>
            <person name="Yang S."/>
            <person name="Yang X."/>
            <person name="Yeager S."/>
            <person name="Yee E."/>
            <person name="Young G."/>
            <person name="Zainoun J."/>
            <person name="Zembeck L."/>
            <person name="Zimmer A."/>
            <person name="Zody M."/>
            <person name="Lander E."/>
        </authorList>
    </citation>
    <scope>NUCLEOTIDE SEQUENCE [LARGE SCALE GENOMIC DNA]</scope>
</reference>
<reference evidence="2" key="3">
    <citation type="submission" date="2025-09" db="UniProtKB">
        <authorList>
            <consortium name="Ensembl"/>
        </authorList>
    </citation>
    <scope>IDENTIFICATION</scope>
</reference>
<organism evidence="2 3">
    <name type="scientific">Ciona savignyi</name>
    <name type="common">Pacific transparent sea squirt</name>
    <dbReference type="NCBI Taxonomy" id="51511"/>
    <lineage>
        <taxon>Eukaryota</taxon>
        <taxon>Metazoa</taxon>
        <taxon>Chordata</taxon>
        <taxon>Tunicata</taxon>
        <taxon>Ascidiacea</taxon>
        <taxon>Phlebobranchia</taxon>
        <taxon>Cionidae</taxon>
        <taxon>Ciona</taxon>
    </lineage>
</organism>
<evidence type="ECO:0000256" key="1">
    <source>
        <dbReference type="SAM" id="MobiDB-lite"/>
    </source>
</evidence>
<evidence type="ECO:0000313" key="3">
    <source>
        <dbReference type="Proteomes" id="UP000007875"/>
    </source>
</evidence>
<evidence type="ECO:0000313" key="2">
    <source>
        <dbReference type="Ensembl" id="ENSCSAVP00000018118.1"/>
    </source>
</evidence>
<dbReference type="Ensembl" id="ENSCSAVT00000018315.1">
    <property type="protein sequence ID" value="ENSCSAVP00000018118.1"/>
    <property type="gene ID" value="ENSCSAVG00000010656.1"/>
</dbReference>
<dbReference type="InParanoid" id="H2ZKK2"/>
<dbReference type="Proteomes" id="UP000007875">
    <property type="component" value="Unassembled WGS sequence"/>
</dbReference>
<accession>H2ZKK2</accession>
<protein>
    <submittedName>
        <fullName evidence="2">Uncharacterized protein</fullName>
    </submittedName>
</protein>
<name>H2ZKK2_CIOSA</name>
<feature type="region of interest" description="Disordered" evidence="1">
    <location>
        <begin position="278"/>
        <end position="297"/>
    </location>
</feature>
<feature type="compositionally biased region" description="Basic and acidic residues" evidence="1">
    <location>
        <begin position="39"/>
        <end position="60"/>
    </location>
</feature>
<feature type="region of interest" description="Disordered" evidence="1">
    <location>
        <begin position="1"/>
        <end position="105"/>
    </location>
</feature>
<reference evidence="2" key="2">
    <citation type="submission" date="2025-08" db="UniProtKB">
        <authorList>
            <consortium name="Ensembl"/>
        </authorList>
    </citation>
    <scope>IDENTIFICATION</scope>
</reference>
<sequence length="330" mass="37600">KSPTSEPNDIDNDSVHSSDLSFLTDSENEGQGNGFTKNNGERKDKSYSPEKKPVRLERPRSLSPQYNRRERPGKKFADLREKLKNRRGFRGNHHTDPVEGSREHSGNIYVKASLLDETNTNIASKQPSLGVQLNKDQPGRIIVTRNVGTVGNSPSSVHLKRVGEDKGDLNGQIKRGSIPGRRSIRKTSQSRSRNKRSVVQFAPETSFNEKRQKIASLILEDVEETAFSDMSDQDFNDFEIEEEQLNEEDDEKEEPEITFETDEKRPVERRFITTIRNDNFDTQKSKKNVDKDADKQRVPVRERLGAPVDHNRPKSVAVIAKTCAQNRGFW</sequence>
<keyword evidence="3" id="KW-1185">Reference proteome</keyword>
<feature type="compositionally biased region" description="Polar residues" evidence="1">
    <location>
        <begin position="15"/>
        <end position="25"/>
    </location>
</feature>
<feature type="compositionally biased region" description="Basic and acidic residues" evidence="1">
    <location>
        <begin position="67"/>
        <end position="82"/>
    </location>
</feature>
<feature type="compositionally biased region" description="Basic and acidic residues" evidence="1">
    <location>
        <begin position="93"/>
        <end position="105"/>
    </location>
</feature>
<dbReference type="AlphaFoldDB" id="H2ZKK2"/>
<dbReference type="HOGENOM" id="CLU_843437_0_0_1"/>
<feature type="region of interest" description="Disordered" evidence="1">
    <location>
        <begin position="166"/>
        <end position="198"/>
    </location>
</feature>
<feature type="compositionally biased region" description="Basic residues" evidence="1">
    <location>
        <begin position="83"/>
        <end position="92"/>
    </location>
</feature>